<reference evidence="2 3" key="1">
    <citation type="journal article" date="2016" name="Nat. Commun.">
        <title>Thousands of microbial genomes shed light on interconnected biogeochemical processes in an aquifer system.</title>
        <authorList>
            <person name="Anantharaman K."/>
            <person name="Brown C.T."/>
            <person name="Hug L.A."/>
            <person name="Sharon I."/>
            <person name="Castelle C.J."/>
            <person name="Probst A.J."/>
            <person name="Thomas B.C."/>
            <person name="Singh A."/>
            <person name="Wilkins M.J."/>
            <person name="Karaoz U."/>
            <person name="Brodie E.L."/>
            <person name="Williams K.H."/>
            <person name="Hubbard S.S."/>
            <person name="Banfield J.F."/>
        </authorList>
    </citation>
    <scope>NUCLEOTIDE SEQUENCE [LARGE SCALE GENOMIC DNA]</scope>
</reference>
<dbReference type="InterPro" id="IPR036515">
    <property type="entry name" value="Transposase_17_sf"/>
</dbReference>
<dbReference type="SMART" id="SM01321">
    <property type="entry name" value="Y1_Tnp"/>
    <property type="match status" value="1"/>
</dbReference>
<sequence length="246" mass="28666">MRKEKWVKGNIVHTVRRGSRGMPFIRGDADRWRYLKTLYYLNDEHAHNTTLRDIDLMLTVGTIKLFEWPKNWPVRRPLVSIAAFTLLDNHDHNLHSEIVEKGISAFMQKLGVSRARYYNERYKETGGIFQGPYQARVVDSDKYLRWVAAYVMCKNTFEMHPKGYTWCAKNFDVAWEWAIQYPFSSLGDYGGTRKSPIVDTKLLKEMVGGPKEFNDICRDMIIGRKSKASGIDIGDVDYIKRLSLEE</sequence>
<dbReference type="GO" id="GO:0004803">
    <property type="term" value="F:transposase activity"/>
    <property type="evidence" value="ECO:0007669"/>
    <property type="project" value="InterPro"/>
</dbReference>
<comment type="caution">
    <text evidence="2">The sequence shown here is derived from an EMBL/GenBank/DDBJ whole genome shotgun (WGS) entry which is preliminary data.</text>
</comment>
<protein>
    <recommendedName>
        <fullName evidence="1">Transposase IS200-like domain-containing protein</fullName>
    </recommendedName>
</protein>
<feature type="domain" description="Transposase IS200-like" evidence="1">
    <location>
        <begin position="7"/>
        <end position="154"/>
    </location>
</feature>
<proteinExistence type="predicted"/>
<dbReference type="Gene3D" id="3.30.70.1290">
    <property type="entry name" value="Transposase IS200-like"/>
    <property type="match status" value="1"/>
</dbReference>
<evidence type="ECO:0000259" key="1">
    <source>
        <dbReference type="SMART" id="SM01321"/>
    </source>
</evidence>
<dbReference type="EMBL" id="MHRK01000049">
    <property type="protein sequence ID" value="OHA22678.1"/>
    <property type="molecule type" value="Genomic_DNA"/>
</dbReference>
<dbReference type="STRING" id="1802306.A3C72_01310"/>
<name>A0A1G2MFM1_9BACT</name>
<gene>
    <name evidence="2" type="ORF">A3C72_01310</name>
</gene>
<dbReference type="GO" id="GO:0006313">
    <property type="term" value="P:DNA transposition"/>
    <property type="evidence" value="ECO:0007669"/>
    <property type="project" value="InterPro"/>
</dbReference>
<dbReference type="AlphaFoldDB" id="A0A1G2MFM1"/>
<dbReference type="SUPFAM" id="SSF143422">
    <property type="entry name" value="Transposase IS200-like"/>
    <property type="match status" value="1"/>
</dbReference>
<evidence type="ECO:0000313" key="2">
    <source>
        <dbReference type="EMBL" id="OHA22678.1"/>
    </source>
</evidence>
<dbReference type="PANTHER" id="PTHR34322">
    <property type="entry name" value="TRANSPOSASE, Y1_TNP DOMAIN-CONTAINING"/>
    <property type="match status" value="1"/>
</dbReference>
<dbReference type="PANTHER" id="PTHR34322:SF2">
    <property type="entry name" value="TRANSPOSASE IS200-LIKE DOMAIN-CONTAINING PROTEIN"/>
    <property type="match status" value="1"/>
</dbReference>
<evidence type="ECO:0000313" key="3">
    <source>
        <dbReference type="Proteomes" id="UP000177130"/>
    </source>
</evidence>
<dbReference type="InterPro" id="IPR002686">
    <property type="entry name" value="Transposase_17"/>
</dbReference>
<dbReference type="Proteomes" id="UP000177130">
    <property type="component" value="Unassembled WGS sequence"/>
</dbReference>
<organism evidence="2 3">
    <name type="scientific">Candidatus Taylorbacteria bacterium RIFCSPHIGHO2_02_FULL_43_32b</name>
    <dbReference type="NCBI Taxonomy" id="1802306"/>
    <lineage>
        <taxon>Bacteria</taxon>
        <taxon>Candidatus Tayloriibacteriota</taxon>
    </lineage>
</organism>
<accession>A0A1G2MFM1</accession>
<dbReference type="GO" id="GO:0003677">
    <property type="term" value="F:DNA binding"/>
    <property type="evidence" value="ECO:0007669"/>
    <property type="project" value="InterPro"/>
</dbReference>